<keyword evidence="2" id="KW-1185">Reference proteome</keyword>
<dbReference type="EMBL" id="CAMKVN010008608">
    <property type="protein sequence ID" value="CAI2192674.1"/>
    <property type="molecule type" value="Genomic_DNA"/>
</dbReference>
<comment type="caution">
    <text evidence="1">The sequence shown here is derived from an EMBL/GenBank/DDBJ whole genome shotgun (WGS) entry which is preliminary data.</text>
</comment>
<name>A0A9W4X0C4_9GLOM</name>
<sequence length="120" mass="14276">MSLIFTEQLSTSDGNTMLTFFDLTVYQNSPQVRREPAWFNWLQTLLTVDITSRELRQKTPHIKNYYFDFSSSNFLKQVPTWRMLCMSYLLQAQVIKPYLHSVPGVFITILVPKYHHRQKI</sequence>
<proteinExistence type="predicted"/>
<organism evidence="1 2">
    <name type="scientific">Funneliformis geosporum</name>
    <dbReference type="NCBI Taxonomy" id="1117311"/>
    <lineage>
        <taxon>Eukaryota</taxon>
        <taxon>Fungi</taxon>
        <taxon>Fungi incertae sedis</taxon>
        <taxon>Mucoromycota</taxon>
        <taxon>Glomeromycotina</taxon>
        <taxon>Glomeromycetes</taxon>
        <taxon>Glomerales</taxon>
        <taxon>Glomeraceae</taxon>
        <taxon>Funneliformis</taxon>
    </lineage>
</organism>
<dbReference type="Proteomes" id="UP001153678">
    <property type="component" value="Unassembled WGS sequence"/>
</dbReference>
<evidence type="ECO:0000313" key="2">
    <source>
        <dbReference type="Proteomes" id="UP001153678"/>
    </source>
</evidence>
<reference evidence="1" key="1">
    <citation type="submission" date="2022-08" db="EMBL/GenBank/DDBJ databases">
        <authorList>
            <person name="Kallberg Y."/>
            <person name="Tangrot J."/>
            <person name="Rosling A."/>
        </authorList>
    </citation>
    <scope>NUCLEOTIDE SEQUENCE</scope>
    <source>
        <strain evidence="1">Wild A</strain>
    </source>
</reference>
<protein>
    <submittedName>
        <fullName evidence="1">13189_t:CDS:1</fullName>
    </submittedName>
</protein>
<dbReference type="AlphaFoldDB" id="A0A9W4X0C4"/>
<evidence type="ECO:0000313" key="1">
    <source>
        <dbReference type="EMBL" id="CAI2192674.1"/>
    </source>
</evidence>
<accession>A0A9W4X0C4</accession>
<gene>
    <name evidence="1" type="ORF">FWILDA_LOCUS15695</name>
</gene>
<feature type="non-terminal residue" evidence="1">
    <location>
        <position position="1"/>
    </location>
</feature>